<gene>
    <name evidence="9" type="ORF">I0Q91_03325</name>
</gene>
<keyword evidence="3" id="KW-0813">Transport</keyword>
<dbReference type="Pfam" id="PF00005">
    <property type="entry name" value="ABC_tran"/>
    <property type="match status" value="1"/>
</dbReference>
<dbReference type="InterPro" id="IPR003439">
    <property type="entry name" value="ABC_transporter-like_ATP-bd"/>
</dbReference>
<protein>
    <submittedName>
        <fullName evidence="9">ABC transporter ATP-binding protein</fullName>
    </submittedName>
</protein>
<evidence type="ECO:0000256" key="3">
    <source>
        <dbReference type="ARBA" id="ARBA00022448"/>
    </source>
</evidence>
<feature type="domain" description="ABC transporter" evidence="8">
    <location>
        <begin position="12"/>
        <end position="258"/>
    </location>
</feature>
<comment type="subcellular location">
    <subcellularLocation>
        <location evidence="1">Cell membrane</location>
        <topology evidence="1">Peripheral membrane protein</topology>
    </subcellularLocation>
</comment>
<keyword evidence="5" id="KW-0547">Nucleotide-binding</keyword>
<dbReference type="GO" id="GO:0016887">
    <property type="term" value="F:ATP hydrolysis activity"/>
    <property type="evidence" value="ECO:0007669"/>
    <property type="project" value="InterPro"/>
</dbReference>
<dbReference type="CDD" id="cd03257">
    <property type="entry name" value="ABC_NikE_OppD_transporters"/>
    <property type="match status" value="1"/>
</dbReference>
<dbReference type="GO" id="GO:0015833">
    <property type="term" value="P:peptide transport"/>
    <property type="evidence" value="ECO:0007669"/>
    <property type="project" value="InterPro"/>
</dbReference>
<evidence type="ECO:0000259" key="8">
    <source>
        <dbReference type="PROSITE" id="PS50893"/>
    </source>
</evidence>
<dbReference type="PROSITE" id="PS00211">
    <property type="entry name" value="ABC_TRANSPORTER_1"/>
    <property type="match status" value="1"/>
</dbReference>
<keyword evidence="10" id="KW-1185">Reference proteome</keyword>
<evidence type="ECO:0000313" key="10">
    <source>
        <dbReference type="Proteomes" id="UP000621436"/>
    </source>
</evidence>
<evidence type="ECO:0000256" key="6">
    <source>
        <dbReference type="ARBA" id="ARBA00022840"/>
    </source>
</evidence>
<evidence type="ECO:0000256" key="7">
    <source>
        <dbReference type="ARBA" id="ARBA00023136"/>
    </source>
</evidence>
<comment type="similarity">
    <text evidence="2">Belongs to the ABC transporter superfamily.</text>
</comment>
<evidence type="ECO:0000256" key="1">
    <source>
        <dbReference type="ARBA" id="ARBA00004202"/>
    </source>
</evidence>
<name>A0A931AQB6_9FIRM</name>
<proteinExistence type="inferred from homology"/>
<dbReference type="PROSITE" id="PS50893">
    <property type="entry name" value="ABC_TRANSPORTER_2"/>
    <property type="match status" value="1"/>
</dbReference>
<dbReference type="Gene3D" id="3.40.50.300">
    <property type="entry name" value="P-loop containing nucleotide triphosphate hydrolases"/>
    <property type="match status" value="1"/>
</dbReference>
<evidence type="ECO:0000256" key="4">
    <source>
        <dbReference type="ARBA" id="ARBA00022475"/>
    </source>
</evidence>
<dbReference type="InterPro" id="IPR003593">
    <property type="entry name" value="AAA+_ATPase"/>
</dbReference>
<dbReference type="InterPro" id="IPR027417">
    <property type="entry name" value="P-loop_NTPase"/>
</dbReference>
<dbReference type="NCBIfam" id="TIGR01727">
    <property type="entry name" value="oligo_HPY"/>
    <property type="match status" value="1"/>
</dbReference>
<organism evidence="9 10">
    <name type="scientific">Halonatronomonas betaini</name>
    <dbReference type="NCBI Taxonomy" id="2778430"/>
    <lineage>
        <taxon>Bacteria</taxon>
        <taxon>Bacillati</taxon>
        <taxon>Bacillota</taxon>
        <taxon>Clostridia</taxon>
        <taxon>Halanaerobiales</taxon>
        <taxon>Halarsenatibacteraceae</taxon>
        <taxon>Halonatronomonas</taxon>
    </lineage>
</organism>
<dbReference type="FunFam" id="3.40.50.300:FF:000016">
    <property type="entry name" value="Oligopeptide ABC transporter ATP-binding component"/>
    <property type="match status" value="1"/>
</dbReference>
<sequence length="320" mass="36052">MKNINSYEDYLLEIKNLTTEIKIPNGIIKPVEIEKFFVPKGKIIGLAGESGSGKSMTAYSILNLFPTSAARVKDGEINFKGRNLLKLKEKELRKIRGNEIGMVFQDYSLTFNPVVKIGKQLKEELKAHNIGDRDNRILSSLEEVGLSKDIIDRYPHELSGGMLQRVGIVSALICDPELVIADEPTTALDVTIQAQILDLLKELQKKKNFTLLIITHDLGVIADISDYVYIMYTGKVVEVNDVYSIFNEPKHPYTKGLLKGAFSMQSSKKEIEQPIKGSIPNLTELPNGCRFNPRCPEVMEICKKELPPFFDNEVACWLYK</sequence>
<dbReference type="InterPro" id="IPR050388">
    <property type="entry name" value="ABC_Ni/Peptide_Import"/>
</dbReference>
<dbReference type="InterPro" id="IPR017871">
    <property type="entry name" value="ABC_transporter-like_CS"/>
</dbReference>
<keyword evidence="7" id="KW-0472">Membrane</keyword>
<reference evidence="9" key="1">
    <citation type="submission" date="2020-11" db="EMBL/GenBank/DDBJ databases">
        <title>Halonatronomonas betainensis gen. nov., sp. nov. a novel haloalkaliphilic representative of the family Halanaerobiacae capable of betaine degradation.</title>
        <authorList>
            <person name="Boltyanskaya Y."/>
            <person name="Kevbrin V."/>
            <person name="Detkova E."/>
            <person name="Grouzdev D.S."/>
            <person name="Koziaeva V."/>
            <person name="Zhilina T."/>
        </authorList>
    </citation>
    <scope>NUCLEOTIDE SEQUENCE</scope>
    <source>
        <strain evidence="9">Z-7014</strain>
    </source>
</reference>
<dbReference type="PANTHER" id="PTHR43297">
    <property type="entry name" value="OLIGOPEPTIDE TRANSPORT ATP-BINDING PROTEIN APPD"/>
    <property type="match status" value="1"/>
</dbReference>
<dbReference type="GO" id="GO:0005524">
    <property type="term" value="F:ATP binding"/>
    <property type="evidence" value="ECO:0007669"/>
    <property type="project" value="UniProtKB-KW"/>
</dbReference>
<dbReference type="Proteomes" id="UP000621436">
    <property type="component" value="Unassembled WGS sequence"/>
</dbReference>
<dbReference type="RefSeq" id="WP_270452864.1">
    <property type="nucleotide sequence ID" value="NZ_JADPIE010000002.1"/>
</dbReference>
<dbReference type="SMART" id="SM00382">
    <property type="entry name" value="AAA"/>
    <property type="match status" value="1"/>
</dbReference>
<evidence type="ECO:0000313" key="9">
    <source>
        <dbReference type="EMBL" id="MBF8436099.1"/>
    </source>
</evidence>
<dbReference type="AlphaFoldDB" id="A0A931AQB6"/>
<dbReference type="SUPFAM" id="SSF52540">
    <property type="entry name" value="P-loop containing nucleoside triphosphate hydrolases"/>
    <property type="match status" value="1"/>
</dbReference>
<dbReference type="InterPro" id="IPR013563">
    <property type="entry name" value="Oligopep_ABC_C"/>
</dbReference>
<dbReference type="Pfam" id="PF08352">
    <property type="entry name" value="oligo_HPY"/>
    <property type="match status" value="1"/>
</dbReference>
<dbReference type="PANTHER" id="PTHR43297:SF2">
    <property type="entry name" value="DIPEPTIDE TRANSPORT ATP-BINDING PROTEIN DPPD"/>
    <property type="match status" value="1"/>
</dbReference>
<comment type="caution">
    <text evidence="9">The sequence shown here is derived from an EMBL/GenBank/DDBJ whole genome shotgun (WGS) entry which is preliminary data.</text>
</comment>
<evidence type="ECO:0000256" key="2">
    <source>
        <dbReference type="ARBA" id="ARBA00005417"/>
    </source>
</evidence>
<keyword evidence="4" id="KW-1003">Cell membrane</keyword>
<keyword evidence="6 9" id="KW-0067">ATP-binding</keyword>
<dbReference type="GO" id="GO:0005886">
    <property type="term" value="C:plasma membrane"/>
    <property type="evidence" value="ECO:0007669"/>
    <property type="project" value="UniProtKB-SubCell"/>
</dbReference>
<evidence type="ECO:0000256" key="5">
    <source>
        <dbReference type="ARBA" id="ARBA00022741"/>
    </source>
</evidence>
<accession>A0A931AQB6</accession>
<dbReference type="EMBL" id="JADPIE010000002">
    <property type="protein sequence ID" value="MBF8436099.1"/>
    <property type="molecule type" value="Genomic_DNA"/>
</dbReference>